<dbReference type="EMBL" id="CM003612">
    <property type="protein sequence ID" value="KYP58347.1"/>
    <property type="molecule type" value="Genomic_DNA"/>
</dbReference>
<feature type="signal peptide" evidence="1">
    <location>
        <begin position="1"/>
        <end position="22"/>
    </location>
</feature>
<dbReference type="OMA" id="QPESISH"/>
<feature type="non-terminal residue" evidence="3">
    <location>
        <position position="1"/>
    </location>
</feature>
<dbReference type="AlphaFoldDB" id="A0A151SU52"/>
<reference evidence="3 4" key="1">
    <citation type="journal article" date="2012" name="Nat. Biotechnol.">
        <title>Draft genome sequence of pigeonpea (Cajanus cajan), an orphan legume crop of resource-poor farmers.</title>
        <authorList>
            <person name="Varshney R.K."/>
            <person name="Chen W."/>
            <person name="Li Y."/>
            <person name="Bharti A.K."/>
            <person name="Saxena R.K."/>
            <person name="Schlueter J.A."/>
            <person name="Donoghue M.T."/>
            <person name="Azam S."/>
            <person name="Fan G."/>
            <person name="Whaley A.M."/>
            <person name="Farmer A.D."/>
            <person name="Sheridan J."/>
            <person name="Iwata A."/>
            <person name="Tuteja R."/>
            <person name="Penmetsa R.V."/>
            <person name="Wu W."/>
            <person name="Upadhyaya H.D."/>
            <person name="Yang S.P."/>
            <person name="Shah T."/>
            <person name="Saxena K.B."/>
            <person name="Michael T."/>
            <person name="McCombie W.R."/>
            <person name="Yang B."/>
            <person name="Zhang G."/>
            <person name="Yang H."/>
            <person name="Wang J."/>
            <person name="Spillane C."/>
            <person name="Cook D.R."/>
            <person name="May G.D."/>
            <person name="Xu X."/>
            <person name="Jackson S.A."/>
        </authorList>
    </citation>
    <scope>NUCLEOTIDE SEQUENCE [LARGE SCALE GENOMIC DNA]</scope>
    <source>
        <strain evidence="4">cv. Asha</strain>
    </source>
</reference>
<feature type="chain" id="PRO_5007588705" description="Reverse transcriptase zinc-binding domain-containing protein" evidence="1">
    <location>
        <begin position="23"/>
        <end position="156"/>
    </location>
</feature>
<feature type="domain" description="Reverse transcriptase zinc-binding" evidence="2">
    <location>
        <begin position="3"/>
        <end position="61"/>
    </location>
</feature>
<dbReference type="Proteomes" id="UP000075243">
    <property type="component" value="Chromosome 10"/>
</dbReference>
<proteinExistence type="predicted"/>
<organism evidence="3 4">
    <name type="scientific">Cajanus cajan</name>
    <name type="common">Pigeon pea</name>
    <name type="synonym">Cajanus indicus</name>
    <dbReference type="NCBI Taxonomy" id="3821"/>
    <lineage>
        <taxon>Eukaryota</taxon>
        <taxon>Viridiplantae</taxon>
        <taxon>Streptophyta</taxon>
        <taxon>Embryophyta</taxon>
        <taxon>Tracheophyta</taxon>
        <taxon>Spermatophyta</taxon>
        <taxon>Magnoliopsida</taxon>
        <taxon>eudicotyledons</taxon>
        <taxon>Gunneridae</taxon>
        <taxon>Pentapetalae</taxon>
        <taxon>rosids</taxon>
        <taxon>fabids</taxon>
        <taxon>Fabales</taxon>
        <taxon>Fabaceae</taxon>
        <taxon>Papilionoideae</taxon>
        <taxon>50 kb inversion clade</taxon>
        <taxon>NPAAA clade</taxon>
        <taxon>indigoferoid/millettioid clade</taxon>
        <taxon>Phaseoleae</taxon>
        <taxon>Cajanus</taxon>
    </lineage>
</organism>
<keyword evidence="4" id="KW-1185">Reference proteome</keyword>
<accession>A0A151SU52</accession>
<protein>
    <recommendedName>
        <fullName evidence="2">Reverse transcriptase zinc-binding domain-containing protein</fullName>
    </recommendedName>
</protein>
<gene>
    <name evidence="3" type="ORF">KK1_013749</name>
</gene>
<name>A0A151SU52_CAJCA</name>
<dbReference type="InterPro" id="IPR026960">
    <property type="entry name" value="RVT-Znf"/>
</dbReference>
<evidence type="ECO:0000259" key="2">
    <source>
        <dbReference type="Pfam" id="PF13966"/>
    </source>
</evidence>
<evidence type="ECO:0000256" key="1">
    <source>
        <dbReference type="SAM" id="SignalP"/>
    </source>
</evidence>
<sequence>LPIPSKAVIFLWRLFHNALLTASNLLRRNIAFKDISCPFCHTQPESISHILLTCNVSHAVWNEFLDSKEKTQKWRVIWCAIAWNIWNQRNVCVFRHNQFVQQKLMKEIILTAWKWLSVKQNNFHISFYLWSINPKKVLDWCSLVQKRCTTSDIFSF</sequence>
<evidence type="ECO:0000313" key="4">
    <source>
        <dbReference type="Proteomes" id="UP000075243"/>
    </source>
</evidence>
<evidence type="ECO:0000313" key="3">
    <source>
        <dbReference type="EMBL" id="KYP58347.1"/>
    </source>
</evidence>
<dbReference type="Pfam" id="PF13966">
    <property type="entry name" value="zf-RVT"/>
    <property type="match status" value="1"/>
</dbReference>
<keyword evidence="1" id="KW-0732">Signal</keyword>